<dbReference type="Proteomes" id="UP000298663">
    <property type="component" value="Chromosome X"/>
</dbReference>
<reference evidence="1 2" key="2">
    <citation type="journal article" date="2019" name="G3 (Bethesda)">
        <title>Hybrid Assembly of the Genome of the Entomopathogenic Nematode Steinernema carpocapsae Identifies the X-Chromosome.</title>
        <authorList>
            <person name="Serra L."/>
            <person name="Macchietto M."/>
            <person name="Macias-Munoz A."/>
            <person name="McGill C.J."/>
            <person name="Rodriguez I.M."/>
            <person name="Rodriguez B."/>
            <person name="Murad R."/>
            <person name="Mortazavi A."/>
        </authorList>
    </citation>
    <scope>NUCLEOTIDE SEQUENCE [LARGE SCALE GENOMIC DNA]</scope>
    <source>
        <strain evidence="1 2">ALL</strain>
    </source>
</reference>
<reference evidence="1 2" key="1">
    <citation type="journal article" date="2015" name="Genome Biol.">
        <title>Comparative genomics of Steinernema reveals deeply conserved gene regulatory networks.</title>
        <authorList>
            <person name="Dillman A.R."/>
            <person name="Macchietto M."/>
            <person name="Porter C.F."/>
            <person name="Rogers A."/>
            <person name="Williams B."/>
            <person name="Antoshechkin I."/>
            <person name="Lee M.M."/>
            <person name="Goodwin Z."/>
            <person name="Lu X."/>
            <person name="Lewis E.E."/>
            <person name="Goodrich-Blair H."/>
            <person name="Stock S.P."/>
            <person name="Adams B.J."/>
            <person name="Sternberg P.W."/>
            <person name="Mortazavi A."/>
        </authorList>
    </citation>
    <scope>NUCLEOTIDE SEQUENCE [LARGE SCALE GENOMIC DNA]</scope>
    <source>
        <strain evidence="1 2">ALL</strain>
    </source>
</reference>
<accession>A0A4U8UXD2</accession>
<organism evidence="1 2">
    <name type="scientific">Steinernema carpocapsae</name>
    <name type="common">Entomopathogenic nematode</name>
    <dbReference type="NCBI Taxonomy" id="34508"/>
    <lineage>
        <taxon>Eukaryota</taxon>
        <taxon>Metazoa</taxon>
        <taxon>Ecdysozoa</taxon>
        <taxon>Nematoda</taxon>
        <taxon>Chromadorea</taxon>
        <taxon>Rhabditida</taxon>
        <taxon>Tylenchina</taxon>
        <taxon>Panagrolaimomorpha</taxon>
        <taxon>Strongyloidoidea</taxon>
        <taxon>Steinernematidae</taxon>
        <taxon>Steinernema</taxon>
    </lineage>
</organism>
<dbReference type="EMBL" id="CM016762">
    <property type="protein sequence ID" value="TMS37499.1"/>
    <property type="molecule type" value="Genomic_DNA"/>
</dbReference>
<evidence type="ECO:0000313" key="2">
    <source>
        <dbReference type="Proteomes" id="UP000298663"/>
    </source>
</evidence>
<dbReference type="AlphaFoldDB" id="A0A4U8UXD2"/>
<sequence>MMRYPKWRRQPDDEFAGGNQLPTLGGRAIFKCPSRRYETDVDCHPMTSTSNLCRRLLFFAASKWPRDI</sequence>
<protein>
    <submittedName>
        <fullName evidence="1">Uncharacterized protein</fullName>
    </submittedName>
</protein>
<proteinExistence type="predicted"/>
<name>A0A4U8UXD2_STECR</name>
<keyword evidence="2" id="KW-1185">Reference proteome</keyword>
<gene>
    <name evidence="1" type="ORF">L596_004417</name>
</gene>
<comment type="caution">
    <text evidence="1">The sequence shown here is derived from an EMBL/GenBank/DDBJ whole genome shotgun (WGS) entry which is preliminary data.</text>
</comment>
<dbReference type="EMBL" id="AZBU02000001">
    <property type="protein sequence ID" value="TMS37499.1"/>
    <property type="molecule type" value="Genomic_DNA"/>
</dbReference>
<evidence type="ECO:0000313" key="1">
    <source>
        <dbReference type="EMBL" id="TMS37499.1"/>
    </source>
</evidence>